<name>A0ABZ2AV75_9TREE</name>
<feature type="region of interest" description="Disordered" evidence="1">
    <location>
        <begin position="1"/>
        <end position="20"/>
    </location>
</feature>
<evidence type="ECO:0000256" key="1">
    <source>
        <dbReference type="SAM" id="MobiDB-lite"/>
    </source>
</evidence>
<reference evidence="2 3" key="1">
    <citation type="submission" date="2024-01" db="EMBL/GenBank/DDBJ databases">
        <title>Comparative genomics of Cryptococcus and Kwoniella reveals pathogenesis evolution and contrasting modes of karyotype evolution via chromosome fusion or intercentromeric recombination.</title>
        <authorList>
            <person name="Coelho M.A."/>
            <person name="David-Palma M."/>
            <person name="Shea T."/>
            <person name="Bowers K."/>
            <person name="McGinley-Smith S."/>
            <person name="Mohammad A.W."/>
            <person name="Gnirke A."/>
            <person name="Yurkov A.M."/>
            <person name="Nowrousian M."/>
            <person name="Sun S."/>
            <person name="Cuomo C.A."/>
            <person name="Heitman J."/>
        </authorList>
    </citation>
    <scope>NUCLEOTIDE SEQUENCE [LARGE SCALE GENOMIC DNA]</scope>
    <source>
        <strain evidence="2 3">7685027</strain>
    </source>
</reference>
<proteinExistence type="predicted"/>
<organism evidence="2 3">
    <name type="scientific">Cryptococcus decagattii</name>
    <dbReference type="NCBI Taxonomy" id="1859122"/>
    <lineage>
        <taxon>Eukaryota</taxon>
        <taxon>Fungi</taxon>
        <taxon>Dikarya</taxon>
        <taxon>Basidiomycota</taxon>
        <taxon>Agaricomycotina</taxon>
        <taxon>Tremellomycetes</taxon>
        <taxon>Tremellales</taxon>
        <taxon>Cryptococcaceae</taxon>
        <taxon>Cryptococcus</taxon>
        <taxon>Cryptococcus gattii species complex</taxon>
    </lineage>
</organism>
<dbReference type="RefSeq" id="XP_064721672.1">
    <property type="nucleotide sequence ID" value="XM_064865600.1"/>
</dbReference>
<dbReference type="Proteomes" id="UP001432216">
    <property type="component" value="Chromosome 6"/>
</dbReference>
<dbReference type="EMBL" id="CP143811">
    <property type="protein sequence ID" value="WVO22433.1"/>
    <property type="molecule type" value="Genomic_DNA"/>
</dbReference>
<sequence length="87" mass="9643">MMVGAPKSKSGSEGSTTPVADSNVEASFMFPGWKQSLMLDHIRICGIYHWAKNKYAYYNSKQGPGQCRMRFLVLLAIPIGFPCIPLC</sequence>
<protein>
    <submittedName>
        <fullName evidence="2">Uncharacterized protein</fullName>
    </submittedName>
</protein>
<gene>
    <name evidence="2" type="ORF">IAS62_003763</name>
</gene>
<dbReference type="GeneID" id="89990535"/>
<evidence type="ECO:0000313" key="3">
    <source>
        <dbReference type="Proteomes" id="UP001432216"/>
    </source>
</evidence>
<accession>A0ABZ2AV75</accession>
<feature type="compositionally biased region" description="Polar residues" evidence="1">
    <location>
        <begin position="9"/>
        <end position="20"/>
    </location>
</feature>
<evidence type="ECO:0000313" key="2">
    <source>
        <dbReference type="EMBL" id="WVO22433.1"/>
    </source>
</evidence>
<keyword evidence="3" id="KW-1185">Reference proteome</keyword>